<dbReference type="GO" id="GO:0016787">
    <property type="term" value="F:hydrolase activity"/>
    <property type="evidence" value="ECO:0007669"/>
    <property type="project" value="UniProtKB-KW"/>
</dbReference>
<protein>
    <submittedName>
        <fullName evidence="2">Hydrolase</fullName>
    </submittedName>
</protein>
<evidence type="ECO:0000313" key="2">
    <source>
        <dbReference type="EMBL" id="QNT68498.1"/>
    </source>
</evidence>
<name>A0A7H1MYG2_9PROT</name>
<keyword evidence="3" id="KW-1185">Reference proteome</keyword>
<dbReference type="SUPFAM" id="SSF52499">
    <property type="entry name" value="Isochorismatase-like hydrolases"/>
    <property type="match status" value="1"/>
</dbReference>
<dbReference type="Pfam" id="PF00857">
    <property type="entry name" value="Isochorismatase"/>
    <property type="match status" value="1"/>
</dbReference>
<dbReference type="RefSeq" id="WP_190261935.1">
    <property type="nucleotide sequence ID" value="NZ_CP053923.1"/>
</dbReference>
<keyword evidence="2" id="KW-0378">Hydrolase</keyword>
<evidence type="ECO:0000259" key="1">
    <source>
        <dbReference type="Pfam" id="PF00857"/>
    </source>
</evidence>
<dbReference type="AlphaFoldDB" id="A0A7H1MYG2"/>
<sequence length="180" mass="19753">MLLQADQSSLLVVDIQERLAPAIADREVLIARTATLIEGAGQLGVPILVSEQYPKGLGHTVAALAPLLETEQTITKTHFSCMREPGFADRMRQTGRKQTVVVGMEAHVCVLQTVLDLLAQRFDVFVVADAIGARTAESKSLAIERMRTAGASVVTVEMVLFEWLERADRPEFRPLSSLIR</sequence>
<dbReference type="PANTHER" id="PTHR14119:SF3">
    <property type="entry name" value="ISOCHORISMATASE DOMAIN-CONTAINING PROTEIN 2"/>
    <property type="match status" value="1"/>
</dbReference>
<dbReference type="EMBL" id="CP053923">
    <property type="protein sequence ID" value="QNT68498.1"/>
    <property type="molecule type" value="Genomic_DNA"/>
</dbReference>
<dbReference type="InterPro" id="IPR050993">
    <property type="entry name" value="Isochorismatase_domain"/>
</dbReference>
<dbReference type="Gene3D" id="3.40.50.850">
    <property type="entry name" value="Isochorismatase-like"/>
    <property type="match status" value="1"/>
</dbReference>
<dbReference type="InterPro" id="IPR000868">
    <property type="entry name" value="Isochorismatase-like_dom"/>
</dbReference>
<feature type="domain" description="Isochorismatase-like" evidence="1">
    <location>
        <begin position="10"/>
        <end position="157"/>
    </location>
</feature>
<proteinExistence type="predicted"/>
<gene>
    <name evidence="2" type="ORF">HQ394_02865</name>
</gene>
<organism evidence="2 3">
    <name type="scientific">Defluviicoccus vanus</name>
    <dbReference type="NCBI Taxonomy" id="111831"/>
    <lineage>
        <taxon>Bacteria</taxon>
        <taxon>Pseudomonadati</taxon>
        <taxon>Pseudomonadota</taxon>
        <taxon>Alphaproteobacteria</taxon>
        <taxon>Rhodospirillales</taxon>
        <taxon>Rhodospirillaceae</taxon>
        <taxon>Defluviicoccus</taxon>
    </lineage>
</organism>
<dbReference type="InterPro" id="IPR036380">
    <property type="entry name" value="Isochorismatase-like_sf"/>
</dbReference>
<dbReference type="CDD" id="cd01012">
    <property type="entry name" value="YcaC_related"/>
    <property type="match status" value="1"/>
</dbReference>
<evidence type="ECO:0000313" key="3">
    <source>
        <dbReference type="Proteomes" id="UP000516369"/>
    </source>
</evidence>
<reference evidence="2 3" key="1">
    <citation type="submission" date="2020-05" db="EMBL/GenBank/DDBJ databases">
        <title>Complete closed genome sequence of Defluviicoccus vanus.</title>
        <authorList>
            <person name="Bessarab I."/>
            <person name="Arumugam K."/>
            <person name="Maszenan A.M."/>
            <person name="Seviour R.J."/>
            <person name="Williams R.B."/>
        </authorList>
    </citation>
    <scope>NUCLEOTIDE SEQUENCE [LARGE SCALE GENOMIC DNA]</scope>
    <source>
        <strain evidence="2 3">Ben 114</strain>
    </source>
</reference>
<dbReference type="Proteomes" id="UP000516369">
    <property type="component" value="Chromosome"/>
</dbReference>
<dbReference type="PANTHER" id="PTHR14119">
    <property type="entry name" value="HYDROLASE"/>
    <property type="match status" value="1"/>
</dbReference>
<accession>A0A7H1MYG2</accession>
<dbReference type="KEGG" id="dvn:HQ394_02865"/>